<proteinExistence type="predicted"/>
<dbReference type="Proteomes" id="UP001401887">
    <property type="component" value="Unassembled WGS sequence"/>
</dbReference>
<name>A0ABP9W4L2_9DEIO</name>
<protein>
    <submittedName>
        <fullName evidence="1">Uncharacterized protein</fullName>
    </submittedName>
</protein>
<organism evidence="1 2">
    <name type="scientific">Deinococcus carri</name>
    <dbReference type="NCBI Taxonomy" id="1211323"/>
    <lineage>
        <taxon>Bacteria</taxon>
        <taxon>Thermotogati</taxon>
        <taxon>Deinococcota</taxon>
        <taxon>Deinococci</taxon>
        <taxon>Deinococcales</taxon>
        <taxon>Deinococcaceae</taxon>
        <taxon>Deinococcus</taxon>
    </lineage>
</organism>
<sequence>MTGRLVTQVTKDPRVHLVGSSPSASTTGANRASAAATSELMAYLGLT</sequence>
<dbReference type="EMBL" id="BAABRP010000002">
    <property type="protein sequence ID" value="GAA5512297.1"/>
    <property type="molecule type" value="Genomic_DNA"/>
</dbReference>
<reference evidence="1 2" key="1">
    <citation type="submission" date="2024-02" db="EMBL/GenBank/DDBJ databases">
        <title>Deinococcus carri NBRC 110142.</title>
        <authorList>
            <person name="Ichikawa N."/>
            <person name="Katano-Makiyama Y."/>
            <person name="Hidaka K."/>
        </authorList>
    </citation>
    <scope>NUCLEOTIDE SEQUENCE [LARGE SCALE GENOMIC DNA]</scope>
    <source>
        <strain evidence="1 2">NBRC 110142</strain>
    </source>
</reference>
<evidence type="ECO:0000313" key="1">
    <source>
        <dbReference type="EMBL" id="GAA5512297.1"/>
    </source>
</evidence>
<comment type="caution">
    <text evidence="1">The sequence shown here is derived from an EMBL/GenBank/DDBJ whole genome shotgun (WGS) entry which is preliminary data.</text>
</comment>
<evidence type="ECO:0000313" key="2">
    <source>
        <dbReference type="Proteomes" id="UP001401887"/>
    </source>
</evidence>
<accession>A0ABP9W4L2</accession>
<keyword evidence="2" id="KW-1185">Reference proteome</keyword>
<gene>
    <name evidence="1" type="ORF">Dcar01_01011</name>
</gene>